<dbReference type="OrthoDB" id="1733656at2759"/>
<keyword evidence="2" id="KW-0472">Membrane</keyword>
<name>A0A8H4T1J1_9HYPO</name>
<gene>
    <name evidence="4" type="ORF">FSARC_13428</name>
</gene>
<keyword evidence="2" id="KW-1133">Transmembrane helix</keyword>
<evidence type="ECO:0000313" key="4">
    <source>
        <dbReference type="EMBL" id="KAF4949620.1"/>
    </source>
</evidence>
<evidence type="ECO:0000256" key="1">
    <source>
        <dbReference type="SAM" id="MobiDB-lite"/>
    </source>
</evidence>
<evidence type="ECO:0000313" key="5">
    <source>
        <dbReference type="Proteomes" id="UP000622797"/>
    </source>
</evidence>
<evidence type="ECO:0008006" key="6">
    <source>
        <dbReference type="Google" id="ProtNLM"/>
    </source>
</evidence>
<keyword evidence="2" id="KW-0812">Transmembrane</keyword>
<feature type="region of interest" description="Disordered" evidence="1">
    <location>
        <begin position="242"/>
        <end position="261"/>
    </location>
</feature>
<dbReference type="Proteomes" id="UP000622797">
    <property type="component" value="Unassembled WGS sequence"/>
</dbReference>
<protein>
    <recommendedName>
        <fullName evidence="6">Peptidyl-tRNA hydrolase</fullName>
    </recommendedName>
</protein>
<accession>A0A8H4T1J1</accession>
<dbReference type="EMBL" id="JABEXW010001001">
    <property type="protein sequence ID" value="KAF4949620.1"/>
    <property type="molecule type" value="Genomic_DNA"/>
</dbReference>
<keyword evidence="5" id="KW-1185">Reference proteome</keyword>
<proteinExistence type="predicted"/>
<feature type="transmembrane region" description="Helical" evidence="2">
    <location>
        <begin position="212"/>
        <end position="233"/>
    </location>
</feature>
<dbReference type="AlphaFoldDB" id="A0A8H4T1J1"/>
<evidence type="ECO:0000256" key="2">
    <source>
        <dbReference type="SAM" id="Phobius"/>
    </source>
</evidence>
<keyword evidence="3" id="KW-0732">Signal</keyword>
<feature type="chain" id="PRO_5034253372" description="Peptidyl-tRNA hydrolase" evidence="3">
    <location>
        <begin position="19"/>
        <end position="261"/>
    </location>
</feature>
<comment type="caution">
    <text evidence="4">The sequence shown here is derived from an EMBL/GenBank/DDBJ whole genome shotgun (WGS) entry which is preliminary data.</text>
</comment>
<evidence type="ECO:0000256" key="3">
    <source>
        <dbReference type="SAM" id="SignalP"/>
    </source>
</evidence>
<organism evidence="4 5">
    <name type="scientific">Fusarium sarcochroum</name>
    <dbReference type="NCBI Taxonomy" id="1208366"/>
    <lineage>
        <taxon>Eukaryota</taxon>
        <taxon>Fungi</taxon>
        <taxon>Dikarya</taxon>
        <taxon>Ascomycota</taxon>
        <taxon>Pezizomycotina</taxon>
        <taxon>Sordariomycetes</taxon>
        <taxon>Hypocreomycetidae</taxon>
        <taxon>Hypocreales</taxon>
        <taxon>Nectriaceae</taxon>
        <taxon>Fusarium</taxon>
        <taxon>Fusarium lateritium species complex</taxon>
    </lineage>
</organism>
<reference evidence="4" key="1">
    <citation type="journal article" date="2020" name="BMC Genomics">
        <title>Correction to: Identification and distribution of gene clusters required for synthesis of sphingolipid metabolism inhibitors in diverse species of the filamentous fungus Fusarium.</title>
        <authorList>
            <person name="Kim H.S."/>
            <person name="Lohmar J.M."/>
            <person name="Busman M."/>
            <person name="Brown D.W."/>
            <person name="Naumann T.A."/>
            <person name="Divon H.H."/>
            <person name="Lysoe E."/>
            <person name="Uhlig S."/>
            <person name="Proctor R.H."/>
        </authorList>
    </citation>
    <scope>NUCLEOTIDE SEQUENCE</scope>
    <source>
        <strain evidence="4">NRRL 20472</strain>
    </source>
</reference>
<feature type="signal peptide" evidence="3">
    <location>
        <begin position="1"/>
        <end position="18"/>
    </location>
</feature>
<sequence>MRFSSSTVLAALPALAAAQDSPIDQYKAQFQNIIGQFSSYIPNPGQHDPVAAAEAKAGSMRLNVLTLENWKQTLYEPVSAGATTPEEWWLLVSGGNKTCYGRCGNVEQAFNETAAKFALLENTPHMAYLNCDNQPILCNSWSAGPATLFAFNMLPEPAPIDVYTKRLNLTTTTSDTLVNLQASGNKEEFNHLESFFHPFNGKLAELGLSVPFGYLMWAMGLVPNWLFMLLVSFGSRAMMSRRMGGADGRPQAPQAGAQRAQ</sequence>
<reference evidence="4" key="2">
    <citation type="submission" date="2020-05" db="EMBL/GenBank/DDBJ databases">
        <authorList>
            <person name="Kim H.-S."/>
            <person name="Proctor R.H."/>
            <person name="Brown D.W."/>
        </authorList>
    </citation>
    <scope>NUCLEOTIDE SEQUENCE</scope>
    <source>
        <strain evidence="4">NRRL 20472</strain>
    </source>
</reference>
<feature type="compositionally biased region" description="Low complexity" evidence="1">
    <location>
        <begin position="248"/>
        <end position="261"/>
    </location>
</feature>